<evidence type="ECO:0000313" key="3">
    <source>
        <dbReference type="Proteomes" id="UP000238308"/>
    </source>
</evidence>
<proteinExistence type="predicted"/>
<keyword evidence="3" id="KW-1185">Reference proteome</keyword>
<dbReference type="SUPFAM" id="SSF52833">
    <property type="entry name" value="Thioredoxin-like"/>
    <property type="match status" value="1"/>
</dbReference>
<dbReference type="InterPro" id="IPR050620">
    <property type="entry name" value="Thioredoxin_H-type-like"/>
</dbReference>
<dbReference type="InterPro" id="IPR036249">
    <property type="entry name" value="Thioredoxin-like_sf"/>
</dbReference>
<organism evidence="2 3">
    <name type="scientific">Jezberella montanilacus</name>
    <dbReference type="NCBI Taxonomy" id="323426"/>
    <lineage>
        <taxon>Bacteria</taxon>
        <taxon>Pseudomonadati</taxon>
        <taxon>Pseudomonadota</taxon>
        <taxon>Betaproteobacteria</taxon>
        <taxon>Burkholderiales</taxon>
        <taxon>Alcaligenaceae</taxon>
        <taxon>Jezberella</taxon>
    </lineage>
</organism>
<accession>A0A2T0XRK1</accession>
<protein>
    <submittedName>
        <fullName evidence="2">Thiol-disulfide isomerase/thioredoxin</fullName>
    </submittedName>
</protein>
<dbReference type="PROSITE" id="PS51352">
    <property type="entry name" value="THIOREDOXIN_2"/>
    <property type="match status" value="1"/>
</dbReference>
<dbReference type="Proteomes" id="UP000238308">
    <property type="component" value="Unassembled WGS sequence"/>
</dbReference>
<name>A0A2T0XRK1_9BURK</name>
<sequence length="129" mass="14698">MTLYFPGSPELAQRLTNPDHLMVACFCAAWCDTCQLYQPKLEQLSVQHPDVSFVWIDIEDYPDLVGDEDVENFPTILINKQKQNRFAGTILPHIEHLDRLVHALVESENNQQTALPAVRDLLIEMAASH</sequence>
<evidence type="ECO:0000313" key="2">
    <source>
        <dbReference type="EMBL" id="PRZ01584.1"/>
    </source>
</evidence>
<dbReference type="PANTHER" id="PTHR10438">
    <property type="entry name" value="THIOREDOXIN"/>
    <property type="match status" value="1"/>
</dbReference>
<dbReference type="GO" id="GO:0016853">
    <property type="term" value="F:isomerase activity"/>
    <property type="evidence" value="ECO:0007669"/>
    <property type="project" value="UniProtKB-KW"/>
</dbReference>
<dbReference type="Pfam" id="PF00085">
    <property type="entry name" value="Thioredoxin"/>
    <property type="match status" value="1"/>
</dbReference>
<dbReference type="PANTHER" id="PTHR10438:SF468">
    <property type="entry name" value="THIOREDOXIN-1-RELATED"/>
    <property type="match status" value="1"/>
</dbReference>
<evidence type="ECO:0000259" key="1">
    <source>
        <dbReference type="PROSITE" id="PS51352"/>
    </source>
</evidence>
<dbReference type="InterPro" id="IPR013766">
    <property type="entry name" value="Thioredoxin_domain"/>
</dbReference>
<dbReference type="EMBL" id="PVTV01000001">
    <property type="protein sequence ID" value="PRZ01584.1"/>
    <property type="molecule type" value="Genomic_DNA"/>
</dbReference>
<dbReference type="CDD" id="cd02947">
    <property type="entry name" value="TRX_family"/>
    <property type="match status" value="1"/>
</dbReference>
<dbReference type="Gene3D" id="3.40.30.10">
    <property type="entry name" value="Glutaredoxin"/>
    <property type="match status" value="1"/>
</dbReference>
<dbReference type="RefSeq" id="WP_106226030.1">
    <property type="nucleotide sequence ID" value="NZ_PVTV01000001.1"/>
</dbReference>
<reference evidence="2 3" key="1">
    <citation type="submission" date="2018-03" db="EMBL/GenBank/DDBJ databases">
        <title>Genomic Encyclopedia of Type Strains, Phase III (KMG-III): the genomes of soil and plant-associated and newly described type strains.</title>
        <authorList>
            <person name="Whitman W."/>
        </authorList>
    </citation>
    <scope>NUCLEOTIDE SEQUENCE [LARGE SCALE GENOMIC DNA]</scope>
    <source>
        <strain evidence="2 3">MWH-P2sevCIIIb</strain>
    </source>
</reference>
<keyword evidence="2" id="KW-0413">Isomerase</keyword>
<comment type="caution">
    <text evidence="2">The sequence shown here is derived from an EMBL/GenBank/DDBJ whole genome shotgun (WGS) entry which is preliminary data.</text>
</comment>
<dbReference type="OrthoDB" id="8521206at2"/>
<dbReference type="AlphaFoldDB" id="A0A2T0XRK1"/>
<feature type="domain" description="Thioredoxin" evidence="1">
    <location>
        <begin position="1"/>
        <end position="106"/>
    </location>
</feature>
<gene>
    <name evidence="2" type="ORF">BCM14_0094</name>
</gene>